<feature type="region of interest" description="Disordered" evidence="1">
    <location>
        <begin position="464"/>
        <end position="492"/>
    </location>
</feature>
<feature type="region of interest" description="Disordered" evidence="1">
    <location>
        <begin position="1423"/>
        <end position="1494"/>
    </location>
</feature>
<feature type="region of interest" description="Disordered" evidence="1">
    <location>
        <begin position="514"/>
        <end position="542"/>
    </location>
</feature>
<dbReference type="EMBL" id="PXOF01000171">
    <property type="protein sequence ID" value="RGP61100.1"/>
    <property type="molecule type" value="Genomic_DNA"/>
</dbReference>
<feature type="compositionally biased region" description="Polar residues" evidence="1">
    <location>
        <begin position="1228"/>
        <end position="1246"/>
    </location>
</feature>
<evidence type="ECO:0000313" key="3">
    <source>
        <dbReference type="Proteomes" id="UP000266152"/>
    </source>
</evidence>
<protein>
    <submittedName>
        <fullName evidence="2">Uncharacterized protein</fullName>
    </submittedName>
</protein>
<feature type="compositionally biased region" description="Polar residues" evidence="1">
    <location>
        <begin position="303"/>
        <end position="314"/>
    </location>
</feature>
<dbReference type="Proteomes" id="UP000266152">
    <property type="component" value="Unassembled WGS sequence"/>
</dbReference>
<feature type="region of interest" description="Disordered" evidence="1">
    <location>
        <begin position="712"/>
        <end position="750"/>
    </location>
</feature>
<organism evidence="2 3">
    <name type="scientific">Fusarium sporotrichioides</name>
    <dbReference type="NCBI Taxonomy" id="5514"/>
    <lineage>
        <taxon>Eukaryota</taxon>
        <taxon>Fungi</taxon>
        <taxon>Dikarya</taxon>
        <taxon>Ascomycota</taxon>
        <taxon>Pezizomycotina</taxon>
        <taxon>Sordariomycetes</taxon>
        <taxon>Hypocreomycetidae</taxon>
        <taxon>Hypocreales</taxon>
        <taxon>Nectriaceae</taxon>
        <taxon>Fusarium</taxon>
    </lineage>
</organism>
<feature type="compositionally biased region" description="Polar residues" evidence="1">
    <location>
        <begin position="517"/>
        <end position="532"/>
    </location>
</feature>
<proteinExistence type="predicted"/>
<sequence>MQTGKHQNHKAALIGTTSKSLSGYDSIKELMNFVTDNLDSWQCGFEQQIKTRLLLFDNDPTIIAQIKKDWPVIREARGIDYDANSRKYAKYVASTIFRKPEEGGINFDLAMNGLGYLDAIEIRRLRLLNAVDEAIQAAPPHEGLPLMLEEIGRTSSSSFKKLHAGLRTCILTEELTKDANHRKEAAQIMALLNALLPSAVILSDIEDVDPTPHSPGVRDSVRFSVLEHLVSKDCFTQERQEVIQMKLRCWCDIASYAEVRDVMVRYCEEFKKVEELSLRLLNKLEKETDNTVSYHAVSAGSPMKSSTDTSSYSRVESTILTQNTSLDSQGSEKEPLTSPQPSLAFHPLLRGMPGRQLSPAKTDIALLARDTSQPPVAYYPDDLCKTFFYQHPLARELNIEDEADEDVLQASPRAQIPDKLKMHPTPGVLDKIKRKKYYQPGTPDSTKLGDMHFQPLDECMASSNKIQSSHGDRPPMFTGNTPPSEPLAGANHRKLGFNDSSHEASPVLWVVQPSPRQPTAQDTEGLHTQQTEPEGEGLPQPRYQLAKPRISPMEYARMYLLEKSRASRENRQCELPRPDMQWHWTPGYKKFLIIPRIPKIIRRDLGSDEAKSAPNVEVKQSNGGHQASELIPKTDYIGLMRLSLHLGKDPVLLPHFPKNPDPNGSDEESTHQGSSRVTEAPNPIDVYEGKNLVMPHRGPAGGRVEDWRPVSEYETETNDKGSDATTPVGVDGNGNTISQPKKATGGDTPAPCAQAPGIHDGRRSHIAAEEPGECSSGSRKSFETVARKEFSDQVDVKVEDDAGDLTLSRQLSRVCTKDISLLDFATPRTKGKTMDQTPSQSNTICGRSLLAHFPIVVQPTDRLTPGTLTKRVINGSGGQLLSEDIRQAQLIPSPGEKPLRGLKADLWDIDAESMLSELKPEPLQIKRQKPRANTDDDRRWSRMFNGLNADVPSSLRMIGVNSSLDHDKTTDHEFAVANDDDDDDDGITVTEGDRTPRASGTMIQNFVNATPAPKGLQRSTSTIITPTHPNRRLHHQASYNLDNAEHSGFTPEHRRESITHGTFPRSGVMLNLQDTQARLRYPLRDPEESQLSRSLDDTTPKARHFNGASETNRYKQNSVKEWVKSIAMTPRRPKIVSHTRTEDKQDTSTSGGQIASHGILDQQDAQSLLTTSTRDFSQSQKLQKQRPKPRDTPSSTHPFPKQEFDTQGRAQSPLPHAGEQASAHRRTPSPTEQRSITVPWTPSSGIGSVLRRRARSGYNTPATPRTPRTPASPQLAWRPFDDDQPEPPCVSPWLSDNREIKREREKRIAFFREKAELELEKKQSPKRSSRKSSFGNTILGDHATRDDSVLGNRLSNESLVTWRNFIQDAPEPLFSSPPPPVPPLPTGSQLNLALGRLQQAQTPSRTTAGADILPVTSYRARKPQGLKVDTDWARKADQDGAQTPSRNTGIKSANGSSYKTTLGSDGRQIGLGRAEAEEERQGRGRDDEVISRRK</sequence>
<feature type="region of interest" description="Disordered" evidence="1">
    <location>
        <begin position="323"/>
        <end position="343"/>
    </location>
</feature>
<feature type="region of interest" description="Disordered" evidence="1">
    <location>
        <begin position="1081"/>
        <end position="1160"/>
    </location>
</feature>
<feature type="region of interest" description="Disordered" evidence="1">
    <location>
        <begin position="653"/>
        <end position="683"/>
    </location>
</feature>
<reference evidence="2 3" key="1">
    <citation type="journal article" date="2018" name="PLoS Pathog.">
        <title>Evolution of structural diversity of trichothecenes, a family of toxins produced by plant pathogenic and entomopathogenic fungi.</title>
        <authorList>
            <person name="Proctor R.H."/>
            <person name="McCormick S.P."/>
            <person name="Kim H.S."/>
            <person name="Cardoza R.E."/>
            <person name="Stanley A.M."/>
            <person name="Lindo L."/>
            <person name="Kelly A."/>
            <person name="Brown D.W."/>
            <person name="Lee T."/>
            <person name="Vaughan M.M."/>
            <person name="Alexander N.J."/>
            <person name="Busman M."/>
            <person name="Gutierrez S."/>
        </authorList>
    </citation>
    <scope>NUCLEOTIDE SEQUENCE [LARGE SCALE GENOMIC DNA]</scope>
    <source>
        <strain evidence="2 3">NRRL 3299</strain>
    </source>
</reference>
<name>A0A395RLU7_FUSSP</name>
<feature type="compositionally biased region" description="Basic and acidic residues" evidence="1">
    <location>
        <begin position="1479"/>
        <end position="1494"/>
    </location>
</feature>
<feature type="compositionally biased region" description="Basic and acidic residues" evidence="1">
    <location>
        <begin position="712"/>
        <end position="722"/>
    </location>
</feature>
<feature type="region of interest" description="Disordered" evidence="1">
    <location>
        <begin position="1173"/>
        <end position="1252"/>
    </location>
</feature>
<feature type="compositionally biased region" description="Polar residues" evidence="1">
    <location>
        <begin position="1173"/>
        <end position="1182"/>
    </location>
</feature>
<comment type="caution">
    <text evidence="2">The sequence shown here is derived from an EMBL/GenBank/DDBJ whole genome shotgun (WGS) entry which is preliminary data.</text>
</comment>
<evidence type="ECO:0000313" key="2">
    <source>
        <dbReference type="EMBL" id="RGP61100.1"/>
    </source>
</evidence>
<accession>A0A395RLU7</accession>
<feature type="compositionally biased region" description="Basic and acidic residues" evidence="1">
    <location>
        <begin position="1428"/>
        <end position="1438"/>
    </location>
</feature>
<feature type="region of interest" description="Disordered" evidence="1">
    <location>
        <begin position="295"/>
        <end position="314"/>
    </location>
</feature>
<keyword evidence="3" id="KW-1185">Reference proteome</keyword>
<gene>
    <name evidence="2" type="ORF">FSPOR_10218</name>
</gene>
<feature type="compositionally biased region" description="Polar residues" evidence="1">
    <location>
        <begin position="1440"/>
        <end position="1463"/>
    </location>
</feature>
<feature type="compositionally biased region" description="Polar residues" evidence="1">
    <location>
        <begin position="1108"/>
        <end position="1119"/>
    </location>
</feature>
<dbReference type="STRING" id="5514.A0A395RLU7"/>
<evidence type="ECO:0000256" key="1">
    <source>
        <dbReference type="SAM" id="MobiDB-lite"/>
    </source>
</evidence>
<feature type="region of interest" description="Disordered" evidence="1">
    <location>
        <begin position="1318"/>
        <end position="1349"/>
    </location>
</feature>